<dbReference type="Proteomes" id="UP001476247">
    <property type="component" value="Unassembled WGS sequence"/>
</dbReference>
<feature type="compositionally biased region" description="Low complexity" evidence="1">
    <location>
        <begin position="18"/>
        <end position="60"/>
    </location>
</feature>
<protein>
    <submittedName>
        <fullName evidence="2">Uncharacterized protein</fullName>
    </submittedName>
</protein>
<organism evidence="2 3">
    <name type="scientific">Helicostylum pulchrum</name>
    <dbReference type="NCBI Taxonomy" id="562976"/>
    <lineage>
        <taxon>Eukaryota</taxon>
        <taxon>Fungi</taxon>
        <taxon>Fungi incertae sedis</taxon>
        <taxon>Mucoromycota</taxon>
        <taxon>Mucoromycotina</taxon>
        <taxon>Mucoromycetes</taxon>
        <taxon>Mucorales</taxon>
        <taxon>Mucorineae</taxon>
        <taxon>Mucoraceae</taxon>
        <taxon>Helicostylum</taxon>
    </lineage>
</organism>
<keyword evidence="3" id="KW-1185">Reference proteome</keyword>
<evidence type="ECO:0000313" key="3">
    <source>
        <dbReference type="Proteomes" id="UP001476247"/>
    </source>
</evidence>
<sequence>MLCYENCIDSNWPGVEPTSTRTTTSRETTTTASATRETTSSTQDTTTSSSSTESATIRPSTLNTIVPIPTSLISETAAPSIVSGSDVPTAVGSIMPTSTTNDFLSRVSSAANEAASEMASLSSVVGGSAQPSASESAMGPVSSVASIVDQATSAIQSGAEQATSAVAPGSAVTTQTPEEVLENAGYRMMPALGLTVLSVALTMFGF</sequence>
<accession>A0ABP9Y1I1</accession>
<proteinExistence type="predicted"/>
<evidence type="ECO:0000256" key="1">
    <source>
        <dbReference type="SAM" id="MobiDB-lite"/>
    </source>
</evidence>
<dbReference type="EMBL" id="BAABUJ010000015">
    <property type="protein sequence ID" value="GAA5800420.1"/>
    <property type="molecule type" value="Genomic_DNA"/>
</dbReference>
<reference evidence="2 3" key="1">
    <citation type="submission" date="2024-04" db="EMBL/GenBank/DDBJ databases">
        <title>genome sequences of Mucor flavus KT1a and Helicostylum pulchrum KT1b strains isolation_sourced from the surface of a dry-aged beef.</title>
        <authorList>
            <person name="Toyotome T."/>
            <person name="Hosono M."/>
            <person name="Torimaru M."/>
            <person name="Fukuda K."/>
            <person name="Mikami N."/>
        </authorList>
    </citation>
    <scope>NUCLEOTIDE SEQUENCE [LARGE SCALE GENOMIC DNA]</scope>
    <source>
        <strain evidence="2 3">KT1b</strain>
    </source>
</reference>
<feature type="region of interest" description="Disordered" evidence="1">
    <location>
        <begin position="10"/>
        <end position="62"/>
    </location>
</feature>
<evidence type="ECO:0000313" key="2">
    <source>
        <dbReference type="EMBL" id="GAA5800420.1"/>
    </source>
</evidence>
<name>A0ABP9Y1I1_9FUNG</name>
<gene>
    <name evidence="2" type="ORF">HPULCUR_005850</name>
</gene>
<comment type="caution">
    <text evidence="2">The sequence shown here is derived from an EMBL/GenBank/DDBJ whole genome shotgun (WGS) entry which is preliminary data.</text>
</comment>